<keyword evidence="2" id="KW-1185">Reference proteome</keyword>
<comment type="caution">
    <text evidence="1">The sequence shown here is derived from an EMBL/GenBank/DDBJ whole genome shotgun (WGS) entry which is preliminary data.</text>
</comment>
<reference evidence="1" key="1">
    <citation type="submission" date="2020-12" db="EMBL/GenBank/DDBJ databases">
        <title>Comamonas sp. nov., isolated from stream water.</title>
        <authorList>
            <person name="Park K.-H."/>
        </authorList>
    </citation>
    <scope>NUCLEOTIDE SEQUENCE</scope>
    <source>
        <strain evidence="1">EJ-4</strain>
    </source>
</reference>
<proteinExistence type="predicted"/>
<accession>A0A843B5Q5</accession>
<organism evidence="1 2">
    <name type="scientific">Comamonas suwonensis</name>
    <dbReference type="NCBI Taxonomy" id="2606214"/>
    <lineage>
        <taxon>Bacteria</taxon>
        <taxon>Pseudomonadati</taxon>
        <taxon>Pseudomonadota</taxon>
        <taxon>Betaproteobacteria</taxon>
        <taxon>Burkholderiales</taxon>
        <taxon>Comamonadaceae</taxon>
        <taxon>Comamonas</taxon>
    </lineage>
</organism>
<gene>
    <name evidence="1" type="ORF">HF327_016120</name>
</gene>
<sequence length="115" mass="12789">MDENPKLLLTSDEVDAFLLKMRKSPCAWCGSKNWGMHSDDDTKETGLRSFPRIHLTQDAAGLRGTVSLGTNEALVVAMAECMDCHHLEAFNYFAILNKVRAEQAAEKDNEQTSSN</sequence>
<dbReference type="AlphaFoldDB" id="A0A843B5Q5"/>
<name>A0A843B5Q5_9BURK</name>
<dbReference type="EMBL" id="JABBCQ020000015">
    <property type="protein sequence ID" value="MBI1626023.1"/>
    <property type="molecule type" value="Genomic_DNA"/>
</dbReference>
<dbReference type="RefSeq" id="WP_198461262.1">
    <property type="nucleotide sequence ID" value="NZ_JABBCQ020000015.1"/>
</dbReference>
<dbReference type="Proteomes" id="UP000530032">
    <property type="component" value="Unassembled WGS sequence"/>
</dbReference>
<protein>
    <submittedName>
        <fullName evidence="1">Uncharacterized protein</fullName>
    </submittedName>
</protein>
<evidence type="ECO:0000313" key="1">
    <source>
        <dbReference type="EMBL" id="MBI1626023.1"/>
    </source>
</evidence>
<evidence type="ECO:0000313" key="2">
    <source>
        <dbReference type="Proteomes" id="UP000530032"/>
    </source>
</evidence>